<accession>A0A6A3ALZ8</accession>
<dbReference type="Gene3D" id="1.20.5.110">
    <property type="match status" value="1"/>
</dbReference>
<keyword evidence="5" id="KW-1185">Reference proteome</keyword>
<dbReference type="PANTHER" id="PTHR19957:SF123">
    <property type="entry name" value="SYNTAXIN-112"/>
    <property type="match status" value="1"/>
</dbReference>
<feature type="domain" description="T-SNARE coiled-coil homology" evidence="3">
    <location>
        <begin position="54"/>
        <end position="116"/>
    </location>
</feature>
<dbReference type="GO" id="GO:0012505">
    <property type="term" value="C:endomembrane system"/>
    <property type="evidence" value="ECO:0007669"/>
    <property type="project" value="TreeGrafter"/>
</dbReference>
<dbReference type="SUPFAM" id="SSF58038">
    <property type="entry name" value="SNARE fusion complex"/>
    <property type="match status" value="1"/>
</dbReference>
<sequence length="127" mass="14677">MVNQGRDVCGPNQGFGNKRSQERISRRHRRVSGRRHGRKDSYPRRSLAEIFEMDSRNKERREAVVDIQLSLERLHMVFLDMAVLVEAQGETMADIEENVAHAGDFISGVTNQLYYPNQMKRKKTACV</sequence>
<protein>
    <submittedName>
        <fullName evidence="4">Tetratricopeptide repeat (TPR)-like superfamily protein</fullName>
    </submittedName>
</protein>
<name>A0A6A3ALZ8_HIBSY</name>
<dbReference type="PANTHER" id="PTHR19957">
    <property type="entry name" value="SYNTAXIN"/>
    <property type="match status" value="1"/>
</dbReference>
<dbReference type="GO" id="GO:0005484">
    <property type="term" value="F:SNAP receptor activity"/>
    <property type="evidence" value="ECO:0007669"/>
    <property type="project" value="TreeGrafter"/>
</dbReference>
<dbReference type="PROSITE" id="PS50192">
    <property type="entry name" value="T_SNARE"/>
    <property type="match status" value="1"/>
</dbReference>
<comment type="caution">
    <text evidence="4">The sequence shown here is derived from an EMBL/GenBank/DDBJ whole genome shotgun (WGS) entry which is preliminary data.</text>
</comment>
<evidence type="ECO:0000313" key="4">
    <source>
        <dbReference type="EMBL" id="KAE8705640.1"/>
    </source>
</evidence>
<dbReference type="InterPro" id="IPR045242">
    <property type="entry name" value="Syntaxin"/>
</dbReference>
<dbReference type="AlphaFoldDB" id="A0A6A3ALZ8"/>
<dbReference type="GO" id="GO:0031201">
    <property type="term" value="C:SNARE complex"/>
    <property type="evidence" value="ECO:0007669"/>
    <property type="project" value="TreeGrafter"/>
</dbReference>
<evidence type="ECO:0000313" key="5">
    <source>
        <dbReference type="Proteomes" id="UP000436088"/>
    </source>
</evidence>
<dbReference type="GO" id="GO:0006886">
    <property type="term" value="P:intracellular protein transport"/>
    <property type="evidence" value="ECO:0007669"/>
    <property type="project" value="TreeGrafter"/>
</dbReference>
<keyword evidence="1" id="KW-0653">Protein transport</keyword>
<proteinExistence type="predicted"/>
<gene>
    <name evidence="4" type="ORF">F3Y22_tig00110419pilonHSYRG00107</name>
</gene>
<evidence type="ECO:0000256" key="2">
    <source>
        <dbReference type="SAM" id="MobiDB-lite"/>
    </source>
</evidence>
<dbReference type="GO" id="GO:0006906">
    <property type="term" value="P:vesicle fusion"/>
    <property type="evidence" value="ECO:0007669"/>
    <property type="project" value="TreeGrafter"/>
</dbReference>
<feature type="region of interest" description="Disordered" evidence="2">
    <location>
        <begin position="1"/>
        <end position="42"/>
    </location>
</feature>
<dbReference type="GO" id="GO:0000149">
    <property type="term" value="F:SNARE binding"/>
    <property type="evidence" value="ECO:0007669"/>
    <property type="project" value="TreeGrafter"/>
</dbReference>
<feature type="compositionally biased region" description="Basic residues" evidence="2">
    <location>
        <begin position="25"/>
        <end position="38"/>
    </location>
</feature>
<dbReference type="InterPro" id="IPR000727">
    <property type="entry name" value="T_SNARE_dom"/>
</dbReference>
<dbReference type="SMART" id="SM00397">
    <property type="entry name" value="t_SNARE"/>
    <property type="match status" value="1"/>
</dbReference>
<dbReference type="EMBL" id="VEPZ02000980">
    <property type="protein sequence ID" value="KAE8705640.1"/>
    <property type="molecule type" value="Genomic_DNA"/>
</dbReference>
<dbReference type="Proteomes" id="UP000436088">
    <property type="component" value="Unassembled WGS sequence"/>
</dbReference>
<organism evidence="4 5">
    <name type="scientific">Hibiscus syriacus</name>
    <name type="common">Rose of Sharon</name>
    <dbReference type="NCBI Taxonomy" id="106335"/>
    <lineage>
        <taxon>Eukaryota</taxon>
        <taxon>Viridiplantae</taxon>
        <taxon>Streptophyta</taxon>
        <taxon>Embryophyta</taxon>
        <taxon>Tracheophyta</taxon>
        <taxon>Spermatophyta</taxon>
        <taxon>Magnoliopsida</taxon>
        <taxon>eudicotyledons</taxon>
        <taxon>Gunneridae</taxon>
        <taxon>Pentapetalae</taxon>
        <taxon>rosids</taxon>
        <taxon>malvids</taxon>
        <taxon>Malvales</taxon>
        <taxon>Malvaceae</taxon>
        <taxon>Malvoideae</taxon>
        <taxon>Hibiscus</taxon>
    </lineage>
</organism>
<reference evidence="4" key="1">
    <citation type="submission" date="2019-09" db="EMBL/GenBank/DDBJ databases">
        <title>Draft genome information of white flower Hibiscus syriacus.</title>
        <authorList>
            <person name="Kim Y.-M."/>
        </authorList>
    </citation>
    <scope>NUCLEOTIDE SEQUENCE [LARGE SCALE GENOMIC DNA]</scope>
    <source>
        <strain evidence="4">YM2019G1</strain>
    </source>
</reference>
<keyword evidence="1" id="KW-0813">Transport</keyword>
<dbReference type="GO" id="GO:0005886">
    <property type="term" value="C:plasma membrane"/>
    <property type="evidence" value="ECO:0007669"/>
    <property type="project" value="TreeGrafter"/>
</dbReference>
<evidence type="ECO:0000256" key="1">
    <source>
        <dbReference type="ARBA" id="ARBA00022927"/>
    </source>
</evidence>
<dbReference type="GO" id="GO:0006887">
    <property type="term" value="P:exocytosis"/>
    <property type="evidence" value="ECO:0007669"/>
    <property type="project" value="TreeGrafter"/>
</dbReference>
<evidence type="ECO:0000259" key="3">
    <source>
        <dbReference type="PROSITE" id="PS50192"/>
    </source>
</evidence>
<dbReference type="GO" id="GO:0048278">
    <property type="term" value="P:vesicle docking"/>
    <property type="evidence" value="ECO:0007669"/>
    <property type="project" value="TreeGrafter"/>
</dbReference>